<protein>
    <submittedName>
        <fullName evidence="1">Uncharacterized protein</fullName>
    </submittedName>
</protein>
<sequence length="47" mass="5277">MNSIIGVFGGHDIGPWLKSLSNVEIAALDALFIEKNERVYFKCPVRK</sequence>
<evidence type="ECO:0000313" key="1">
    <source>
        <dbReference type="EMBL" id="SFN86609.1"/>
    </source>
</evidence>
<name>A0A1I5CHV3_9RHOB</name>
<dbReference type="EMBL" id="FOVP01000010">
    <property type="protein sequence ID" value="SFN86609.1"/>
    <property type="molecule type" value="Genomic_DNA"/>
</dbReference>
<keyword evidence="2" id="KW-1185">Reference proteome</keyword>
<gene>
    <name evidence="1" type="ORF">SAMN04487859_11057</name>
</gene>
<dbReference type="AlphaFoldDB" id="A0A1I5CHV3"/>
<proteinExistence type="predicted"/>
<accession>A0A1I5CHV3</accession>
<organism evidence="1 2">
    <name type="scientific">Roseovarius lutimaris</name>
    <dbReference type="NCBI Taxonomy" id="1005928"/>
    <lineage>
        <taxon>Bacteria</taxon>
        <taxon>Pseudomonadati</taxon>
        <taxon>Pseudomonadota</taxon>
        <taxon>Alphaproteobacteria</taxon>
        <taxon>Rhodobacterales</taxon>
        <taxon>Roseobacteraceae</taxon>
        <taxon>Roseovarius</taxon>
    </lineage>
</organism>
<dbReference type="Proteomes" id="UP000198599">
    <property type="component" value="Unassembled WGS sequence"/>
</dbReference>
<reference evidence="2" key="1">
    <citation type="submission" date="2016-10" db="EMBL/GenBank/DDBJ databases">
        <authorList>
            <person name="Varghese N."/>
            <person name="Submissions S."/>
        </authorList>
    </citation>
    <scope>NUCLEOTIDE SEQUENCE [LARGE SCALE GENOMIC DNA]</scope>
    <source>
        <strain evidence="2">DSM 28463</strain>
    </source>
</reference>
<evidence type="ECO:0000313" key="2">
    <source>
        <dbReference type="Proteomes" id="UP000198599"/>
    </source>
</evidence>